<accession>A0A6F8YJH3</accession>
<dbReference type="SMART" id="SM00530">
    <property type="entry name" value="HTH_XRE"/>
    <property type="match status" value="1"/>
</dbReference>
<evidence type="ECO:0000259" key="1">
    <source>
        <dbReference type="PROSITE" id="PS50943"/>
    </source>
</evidence>
<proteinExistence type="predicted"/>
<name>A0A6F8YJH3_9ACTN</name>
<dbReference type="SUPFAM" id="SSF47413">
    <property type="entry name" value="lambda repressor-like DNA-binding domains"/>
    <property type="match status" value="1"/>
</dbReference>
<reference evidence="2 3" key="2">
    <citation type="submission" date="2020-03" db="EMBL/GenBank/DDBJ databases">
        <authorList>
            <person name="Ichikawa N."/>
            <person name="Kimura A."/>
            <person name="Kitahashi Y."/>
            <person name="Uohara A."/>
        </authorList>
    </citation>
    <scope>NUCLEOTIDE SEQUENCE [LARGE SCALE GENOMIC DNA]</scope>
    <source>
        <strain evidence="2 3">NBRC 105367</strain>
    </source>
</reference>
<dbReference type="Proteomes" id="UP000503011">
    <property type="component" value="Chromosome"/>
</dbReference>
<dbReference type="CDD" id="cd00093">
    <property type="entry name" value="HTH_XRE"/>
    <property type="match status" value="1"/>
</dbReference>
<dbReference type="Gene3D" id="1.10.260.40">
    <property type="entry name" value="lambda repressor-like DNA-binding domains"/>
    <property type="match status" value="1"/>
</dbReference>
<reference evidence="2 3" key="1">
    <citation type="submission" date="2020-03" db="EMBL/GenBank/DDBJ databases">
        <title>Whole genome shotgun sequence of Phytohabitans suffuscus NBRC 105367.</title>
        <authorList>
            <person name="Komaki H."/>
            <person name="Tamura T."/>
        </authorList>
    </citation>
    <scope>NUCLEOTIDE SEQUENCE [LARGE SCALE GENOMIC DNA]</scope>
    <source>
        <strain evidence="2 3">NBRC 105367</strain>
    </source>
</reference>
<sequence>MRSTLGAQLSALRRRRAMSQRDLAERAGVSVDLVRKLEQGQRHATRIASLTALANALDVSPADLLGKPRGLPAGRVSGEVGAIRRAVLGVRRPHVEPPPLVDLRGDGREAWRLYWAGRYAELARDLPELIAGARVAVEGASSRDRAAASATLAELLQLTASLLAHLAHEDLAHLALAEAVRAAESADDELLLAGQQATRSWVLSRQGLWSEAEHVAVTAAEQVEPALSRASVDQVAVWGELLRYGTTAIARSGRQSEAQEMLGLVRAAAARMAGDRRSTYVGMAFGPTVAAMKAVDVAIAADRPRQAIKLAERVEHPEAAPTAMHARYLLNVAWAQMTDWRSQDAVDTLRTVEALAAEMLPHQTIVHTIIAELLPRRRKQRLPGLVGLAERIGVAAAG</sequence>
<dbReference type="KEGG" id="psuu:Psuf_034820"/>
<dbReference type="RefSeq" id="WP_173158072.1">
    <property type="nucleotide sequence ID" value="NZ_AP022871.1"/>
</dbReference>
<organism evidence="2 3">
    <name type="scientific">Phytohabitans suffuscus</name>
    <dbReference type="NCBI Taxonomy" id="624315"/>
    <lineage>
        <taxon>Bacteria</taxon>
        <taxon>Bacillati</taxon>
        <taxon>Actinomycetota</taxon>
        <taxon>Actinomycetes</taxon>
        <taxon>Micromonosporales</taxon>
        <taxon>Micromonosporaceae</taxon>
    </lineage>
</organism>
<dbReference type="PROSITE" id="PS50943">
    <property type="entry name" value="HTH_CROC1"/>
    <property type="match status" value="1"/>
</dbReference>
<dbReference type="EMBL" id="AP022871">
    <property type="protein sequence ID" value="BCB86169.1"/>
    <property type="molecule type" value="Genomic_DNA"/>
</dbReference>
<protein>
    <submittedName>
        <fullName evidence="2">Transcriptional regulator</fullName>
    </submittedName>
</protein>
<dbReference type="InterPro" id="IPR010982">
    <property type="entry name" value="Lambda_DNA-bd_dom_sf"/>
</dbReference>
<dbReference type="AlphaFoldDB" id="A0A6F8YJH3"/>
<dbReference type="Pfam" id="PF13560">
    <property type="entry name" value="HTH_31"/>
    <property type="match status" value="1"/>
</dbReference>
<gene>
    <name evidence="2" type="ORF">Psuf_034820</name>
</gene>
<evidence type="ECO:0000313" key="3">
    <source>
        <dbReference type="Proteomes" id="UP000503011"/>
    </source>
</evidence>
<dbReference type="InterPro" id="IPR001387">
    <property type="entry name" value="Cro/C1-type_HTH"/>
</dbReference>
<dbReference type="GO" id="GO:0003677">
    <property type="term" value="F:DNA binding"/>
    <property type="evidence" value="ECO:0007669"/>
    <property type="project" value="InterPro"/>
</dbReference>
<keyword evidence="3" id="KW-1185">Reference proteome</keyword>
<feature type="domain" description="HTH cro/C1-type" evidence="1">
    <location>
        <begin position="9"/>
        <end position="64"/>
    </location>
</feature>
<evidence type="ECO:0000313" key="2">
    <source>
        <dbReference type="EMBL" id="BCB86169.1"/>
    </source>
</evidence>